<dbReference type="GO" id="GO:0006420">
    <property type="term" value="P:arginyl-tRNA aminoacylation"/>
    <property type="evidence" value="ECO:0007669"/>
    <property type="project" value="UniProtKB-UniRule"/>
</dbReference>
<dbReference type="PRINTS" id="PR01038">
    <property type="entry name" value="TRNASYNTHARG"/>
</dbReference>
<reference evidence="16" key="1">
    <citation type="submission" date="2016-05" db="EMBL/GenBank/DDBJ databases">
        <title>Paenibacillus oryzae. sp. nov., isolated from the rice root.</title>
        <authorList>
            <person name="Zhang J."/>
            <person name="Zhang X."/>
        </authorList>
    </citation>
    <scope>NUCLEOTIDE SEQUENCE [LARGE SCALE GENOMIC DNA]</scope>
    <source>
        <strain evidence="16">KCTC13222</strain>
    </source>
</reference>
<comment type="similarity">
    <text evidence="2 11 12">Belongs to the class-I aminoacyl-tRNA synthetase family.</text>
</comment>
<organism evidence="15 16">
    <name type="scientific">Paenibacillus pectinilyticus</name>
    <dbReference type="NCBI Taxonomy" id="512399"/>
    <lineage>
        <taxon>Bacteria</taxon>
        <taxon>Bacillati</taxon>
        <taxon>Bacillota</taxon>
        <taxon>Bacilli</taxon>
        <taxon>Bacillales</taxon>
        <taxon>Paenibacillaceae</taxon>
        <taxon>Paenibacillus</taxon>
    </lineage>
</organism>
<evidence type="ECO:0000256" key="12">
    <source>
        <dbReference type="RuleBase" id="RU363038"/>
    </source>
</evidence>
<proteinExistence type="inferred from homology"/>
<dbReference type="EMBL" id="LYPC01000022">
    <property type="protein sequence ID" value="OCT13460.1"/>
    <property type="molecule type" value="Genomic_DNA"/>
</dbReference>
<evidence type="ECO:0000256" key="1">
    <source>
        <dbReference type="ARBA" id="ARBA00004496"/>
    </source>
</evidence>
<keyword evidence="16" id="KW-1185">Reference proteome</keyword>
<dbReference type="GO" id="GO:0005737">
    <property type="term" value="C:cytoplasm"/>
    <property type="evidence" value="ECO:0007669"/>
    <property type="project" value="UniProtKB-SubCell"/>
</dbReference>
<evidence type="ECO:0000256" key="10">
    <source>
        <dbReference type="ARBA" id="ARBA00049339"/>
    </source>
</evidence>
<sequence>MNYKQHIASKIATLLTGFEAQEIAALMEYPSDPEKGDLSLPCFRLSKPLRKSPQLIADELKFALQDEEIDYSESVAGYLNIFLKKERFAKTLVSEILTTGDRYGSQEIGQGSTVVIDFSSPNIAKPFHVAHLRSTVIGNALYQIHAFLGYKCVGINHLGDWGTQFGRLIVAYQLWGNEEAVTKGAIDELLHLYVKFHEEAEQDPTLEDQARAWFTKMEQGDESALTLWRWFVEISIAEFQKIYKLLGVQFDAFTGESFYNDKMEPIIEELKSKQLLEEDEGAWLVRLDDYGMAPALMLKKDGSSLYHTRDLTAAMYRAETYDFAKAIYVTDYAQNLHFQQWFKVVELMGYEWADKLEHVAFGRVSIEGASLSTRKGNVIKLEDLLQQAIQKTLEIIEARNPDLVDKKQAAEQVGVGAVIFNDLSSNRIKDIDFSWDSALNFEGETGPYVQYTYARTCSVWSKALATYGPLNLANEHDLEWTHLASTEAIEVLKQLYLFIERVEQAMLKLEPSVIARYLIDLAQAFNRFYHACYILLEEKQIREARLALVSCVQTTLRNGLKLIGLQAPDEI</sequence>
<dbReference type="InterPro" id="IPR014729">
    <property type="entry name" value="Rossmann-like_a/b/a_fold"/>
</dbReference>
<evidence type="ECO:0000256" key="9">
    <source>
        <dbReference type="ARBA" id="ARBA00023146"/>
    </source>
</evidence>
<dbReference type="InterPro" id="IPR001278">
    <property type="entry name" value="Arg-tRNA-ligase"/>
</dbReference>
<comment type="catalytic activity">
    <reaction evidence="10 11">
        <text>tRNA(Arg) + L-arginine + ATP = L-arginyl-tRNA(Arg) + AMP + diphosphate</text>
        <dbReference type="Rhea" id="RHEA:20301"/>
        <dbReference type="Rhea" id="RHEA-COMP:9658"/>
        <dbReference type="Rhea" id="RHEA-COMP:9673"/>
        <dbReference type="ChEBI" id="CHEBI:30616"/>
        <dbReference type="ChEBI" id="CHEBI:32682"/>
        <dbReference type="ChEBI" id="CHEBI:33019"/>
        <dbReference type="ChEBI" id="CHEBI:78442"/>
        <dbReference type="ChEBI" id="CHEBI:78513"/>
        <dbReference type="ChEBI" id="CHEBI:456215"/>
        <dbReference type="EC" id="6.1.1.19"/>
    </reaction>
</comment>
<dbReference type="CDD" id="cd07956">
    <property type="entry name" value="Anticodon_Ia_Arg"/>
    <property type="match status" value="1"/>
</dbReference>
<dbReference type="Pfam" id="PF00750">
    <property type="entry name" value="tRNA-synt_1d"/>
    <property type="match status" value="1"/>
</dbReference>
<dbReference type="Gene3D" id="1.10.730.10">
    <property type="entry name" value="Isoleucyl-tRNA Synthetase, Domain 1"/>
    <property type="match status" value="1"/>
</dbReference>
<dbReference type="CDD" id="cd00671">
    <property type="entry name" value="ArgRS_core"/>
    <property type="match status" value="1"/>
</dbReference>
<dbReference type="SMART" id="SM01016">
    <property type="entry name" value="Arg_tRNA_synt_N"/>
    <property type="match status" value="1"/>
</dbReference>
<evidence type="ECO:0000256" key="11">
    <source>
        <dbReference type="HAMAP-Rule" id="MF_00123"/>
    </source>
</evidence>
<dbReference type="AlphaFoldDB" id="A0A1C0ZZC5"/>
<dbReference type="EC" id="6.1.1.19" evidence="11"/>
<dbReference type="FunFam" id="1.10.730.10:FF:000006">
    <property type="entry name" value="Arginyl-tRNA synthetase 2, mitochondrial"/>
    <property type="match status" value="1"/>
</dbReference>
<feature type="domain" description="Arginyl tRNA synthetase N-terminal" evidence="14">
    <location>
        <begin position="1"/>
        <end position="83"/>
    </location>
</feature>
<evidence type="ECO:0000259" key="14">
    <source>
        <dbReference type="SMART" id="SM01016"/>
    </source>
</evidence>
<evidence type="ECO:0000313" key="16">
    <source>
        <dbReference type="Proteomes" id="UP000093309"/>
    </source>
</evidence>
<dbReference type="InterPro" id="IPR036695">
    <property type="entry name" value="Arg-tRNA-synth_N_sf"/>
</dbReference>
<accession>A0A1C0ZZC5</accession>
<evidence type="ECO:0000259" key="13">
    <source>
        <dbReference type="SMART" id="SM00836"/>
    </source>
</evidence>
<dbReference type="PANTHER" id="PTHR11956:SF5">
    <property type="entry name" value="ARGININE--TRNA LIGASE, CYTOPLASMIC"/>
    <property type="match status" value="1"/>
</dbReference>
<dbReference type="GO" id="GO:0004814">
    <property type="term" value="F:arginine-tRNA ligase activity"/>
    <property type="evidence" value="ECO:0007669"/>
    <property type="project" value="UniProtKB-UniRule"/>
</dbReference>
<dbReference type="GO" id="GO:0005524">
    <property type="term" value="F:ATP binding"/>
    <property type="evidence" value="ECO:0007669"/>
    <property type="project" value="UniProtKB-UniRule"/>
</dbReference>
<dbReference type="HAMAP" id="MF_00123">
    <property type="entry name" value="Arg_tRNA_synth"/>
    <property type="match status" value="1"/>
</dbReference>
<keyword evidence="6 11" id="KW-0547">Nucleotide-binding</keyword>
<protein>
    <recommendedName>
        <fullName evidence="11">Arginine--tRNA ligase</fullName>
        <ecNumber evidence="11">6.1.1.19</ecNumber>
    </recommendedName>
    <alternativeName>
        <fullName evidence="11">Arginyl-tRNA synthetase</fullName>
        <shortName evidence="11">ArgRS</shortName>
    </alternativeName>
</protein>
<evidence type="ECO:0000256" key="5">
    <source>
        <dbReference type="ARBA" id="ARBA00022598"/>
    </source>
</evidence>
<gene>
    <name evidence="11" type="primary">argS</name>
    <name evidence="15" type="ORF">A8709_17800</name>
</gene>
<feature type="domain" description="DALR anticodon binding" evidence="13">
    <location>
        <begin position="449"/>
        <end position="571"/>
    </location>
</feature>
<comment type="subcellular location">
    <subcellularLocation>
        <location evidence="1 11">Cytoplasm</location>
    </subcellularLocation>
</comment>
<dbReference type="STRING" id="512399.A8709_17800"/>
<dbReference type="Gene3D" id="3.30.1360.70">
    <property type="entry name" value="Arginyl tRNA synthetase N-terminal domain"/>
    <property type="match status" value="1"/>
</dbReference>
<dbReference type="Gene3D" id="3.40.50.620">
    <property type="entry name" value="HUPs"/>
    <property type="match status" value="1"/>
</dbReference>
<evidence type="ECO:0000256" key="7">
    <source>
        <dbReference type="ARBA" id="ARBA00022840"/>
    </source>
</evidence>
<evidence type="ECO:0000256" key="6">
    <source>
        <dbReference type="ARBA" id="ARBA00022741"/>
    </source>
</evidence>
<evidence type="ECO:0000313" key="15">
    <source>
        <dbReference type="EMBL" id="OCT13460.1"/>
    </source>
</evidence>
<dbReference type="PANTHER" id="PTHR11956">
    <property type="entry name" value="ARGINYL-TRNA SYNTHETASE"/>
    <property type="match status" value="1"/>
</dbReference>
<evidence type="ECO:0000256" key="3">
    <source>
        <dbReference type="ARBA" id="ARBA00011245"/>
    </source>
</evidence>
<comment type="subunit">
    <text evidence="3 11">Monomer.</text>
</comment>
<dbReference type="InterPro" id="IPR035684">
    <property type="entry name" value="ArgRS_core"/>
</dbReference>
<keyword evidence="9 11" id="KW-0030">Aminoacyl-tRNA synthetase</keyword>
<dbReference type="FunFam" id="3.40.50.620:FF:000116">
    <property type="entry name" value="Arginine--tRNA ligase"/>
    <property type="match status" value="1"/>
</dbReference>
<dbReference type="NCBIfam" id="TIGR00456">
    <property type="entry name" value="argS"/>
    <property type="match status" value="1"/>
</dbReference>
<dbReference type="Proteomes" id="UP000093309">
    <property type="component" value="Unassembled WGS sequence"/>
</dbReference>
<dbReference type="SUPFAM" id="SSF52374">
    <property type="entry name" value="Nucleotidylyl transferase"/>
    <property type="match status" value="1"/>
</dbReference>
<dbReference type="Pfam" id="PF05746">
    <property type="entry name" value="DALR_1"/>
    <property type="match status" value="1"/>
</dbReference>
<dbReference type="InterPro" id="IPR009080">
    <property type="entry name" value="tRNAsynth_Ia_anticodon-bd"/>
</dbReference>
<comment type="caution">
    <text evidence="15">The sequence shown here is derived from an EMBL/GenBank/DDBJ whole genome shotgun (WGS) entry which is preliminary data.</text>
</comment>
<dbReference type="SMART" id="SM00836">
    <property type="entry name" value="DALR_1"/>
    <property type="match status" value="1"/>
</dbReference>
<evidence type="ECO:0000256" key="2">
    <source>
        <dbReference type="ARBA" id="ARBA00005594"/>
    </source>
</evidence>
<evidence type="ECO:0000256" key="8">
    <source>
        <dbReference type="ARBA" id="ARBA00022917"/>
    </source>
</evidence>
<dbReference type="SUPFAM" id="SSF55190">
    <property type="entry name" value="Arginyl-tRNA synthetase (ArgRS), N-terminal 'additional' domain"/>
    <property type="match status" value="1"/>
</dbReference>
<keyword evidence="5 11" id="KW-0436">Ligase</keyword>
<feature type="short sequence motif" description="'HIGH' region" evidence="11">
    <location>
        <begin position="121"/>
        <end position="131"/>
    </location>
</feature>
<evidence type="ECO:0000256" key="4">
    <source>
        <dbReference type="ARBA" id="ARBA00022490"/>
    </source>
</evidence>
<dbReference type="RefSeq" id="WP_065853522.1">
    <property type="nucleotide sequence ID" value="NZ_LYPC01000022.1"/>
</dbReference>
<dbReference type="InterPro" id="IPR008909">
    <property type="entry name" value="DALR_anticod-bd"/>
</dbReference>
<keyword evidence="8 11" id="KW-0648">Protein biosynthesis</keyword>
<dbReference type="OrthoDB" id="9805987at2"/>
<dbReference type="InterPro" id="IPR005148">
    <property type="entry name" value="Arg-tRNA-synth_N"/>
</dbReference>
<name>A0A1C0ZZC5_9BACL</name>
<dbReference type="SUPFAM" id="SSF47323">
    <property type="entry name" value="Anticodon-binding domain of a subclass of class I aminoacyl-tRNA synthetases"/>
    <property type="match status" value="1"/>
</dbReference>
<keyword evidence="7 11" id="KW-0067">ATP-binding</keyword>
<dbReference type="Pfam" id="PF03485">
    <property type="entry name" value="Arg_tRNA_synt_N"/>
    <property type="match status" value="1"/>
</dbReference>
<keyword evidence="4 11" id="KW-0963">Cytoplasm</keyword>